<dbReference type="PROSITE" id="PS51257">
    <property type="entry name" value="PROKAR_LIPOPROTEIN"/>
    <property type="match status" value="1"/>
</dbReference>
<dbReference type="OrthoDB" id="3196807at2"/>
<comment type="caution">
    <text evidence="2">The sequence shown here is derived from an EMBL/GenBank/DDBJ whole genome shotgun (WGS) entry which is preliminary data.</text>
</comment>
<protein>
    <submittedName>
        <fullName evidence="2">DUF2142 domain-containing protein</fullName>
    </submittedName>
</protein>
<sequence>MSVASIKTITENHPRLWLGSLLGLIALVTWVACALLGCPWRLALFWALFAPSIGLWVLKGRQLAGRPIACFVAIAAPLGLLYCCFMPAIVSVSWDGYAHYRSAAAIAAGQERLLSVGELTNFDPDGIYNVGPFPWGTSEDDWSANWSTIQQDGNLDRAQAYMDRWDQVTFPQEESPETSLQPTRLPNALGLALAQACGAPLSVQLFCGRLTNMIAYIALMALAMSRLVSGRRILLVFGLTPTLLFMAANYSYDPCAIALLSLAGASFAKELQTPHEPLSLGRAAWILAPWVIGTYTKAVFLPAALLFLFMPRCKFKRPRDRVLWIGAATLCVVGLLASFVVPYLFDNASIAPDTRGGSTSIDSLGQLRFILEHLWAYPLILLASFINVFTPFQLFANLFINFCYLPIPSGWPLFSAAFIGCLAWSVVADRTQADDFGAQPRYRWSLFIGIFLGFCLMATALYLNYTNLGAPLVLGLQVRYLLFEMGPFLLICLNFGSGPATHLAQKARSWAGARAAAAAPLALSGIMAALSWAIFISGFVMRL</sequence>
<reference evidence="2 3" key="1">
    <citation type="submission" date="2019-04" db="EMBL/GenBank/DDBJ databases">
        <title>Microbes associate with the intestines of laboratory mice.</title>
        <authorList>
            <person name="Navarre W."/>
            <person name="Wong E."/>
            <person name="Huang K."/>
            <person name="Tropini C."/>
            <person name="Ng K."/>
            <person name="Yu B."/>
        </authorList>
    </citation>
    <scope>NUCLEOTIDE SEQUENCE [LARGE SCALE GENOMIC DNA]</scope>
    <source>
        <strain evidence="2 3">NM07_P-09</strain>
    </source>
</reference>
<keyword evidence="1" id="KW-0812">Transmembrane</keyword>
<dbReference type="EMBL" id="SRYE01000004">
    <property type="protein sequence ID" value="TGY61837.1"/>
    <property type="molecule type" value="Genomic_DNA"/>
</dbReference>
<feature type="transmembrane region" description="Helical" evidence="1">
    <location>
        <begin position="478"/>
        <end position="497"/>
    </location>
</feature>
<feature type="transmembrane region" description="Helical" evidence="1">
    <location>
        <begin position="402"/>
        <end position="426"/>
    </location>
</feature>
<organism evidence="2 3">
    <name type="scientific">Muricaecibacterium torontonense</name>
    <dbReference type="NCBI Taxonomy" id="3032871"/>
    <lineage>
        <taxon>Bacteria</taxon>
        <taxon>Bacillati</taxon>
        <taxon>Actinomycetota</taxon>
        <taxon>Coriobacteriia</taxon>
        <taxon>Coriobacteriales</taxon>
        <taxon>Atopobiaceae</taxon>
        <taxon>Muricaecibacterium</taxon>
    </lineage>
</organism>
<evidence type="ECO:0000313" key="2">
    <source>
        <dbReference type="EMBL" id="TGY61837.1"/>
    </source>
</evidence>
<dbReference type="AlphaFoldDB" id="A0A4S2F0K1"/>
<evidence type="ECO:0000313" key="3">
    <source>
        <dbReference type="Proteomes" id="UP000310263"/>
    </source>
</evidence>
<feature type="transmembrane region" description="Helical" evidence="1">
    <location>
        <begin position="517"/>
        <end position="541"/>
    </location>
</feature>
<name>A0A4S2F0K1_9ACTN</name>
<keyword evidence="1" id="KW-0472">Membrane</keyword>
<gene>
    <name evidence="2" type="ORF">E5334_07520</name>
</gene>
<dbReference type="RefSeq" id="WP_136012969.1">
    <property type="nucleotide sequence ID" value="NZ_SRYE01000004.1"/>
</dbReference>
<feature type="transmembrane region" description="Helical" evidence="1">
    <location>
        <begin position="201"/>
        <end position="222"/>
    </location>
</feature>
<accession>A0A4S2F0K1</accession>
<feature type="transmembrane region" description="Helical" evidence="1">
    <location>
        <begin position="43"/>
        <end position="58"/>
    </location>
</feature>
<feature type="transmembrane region" description="Helical" evidence="1">
    <location>
        <begin position="446"/>
        <end position="466"/>
    </location>
</feature>
<dbReference type="Proteomes" id="UP000310263">
    <property type="component" value="Unassembled WGS sequence"/>
</dbReference>
<feature type="transmembrane region" description="Helical" evidence="1">
    <location>
        <begin position="234"/>
        <end position="252"/>
    </location>
</feature>
<feature type="transmembrane region" description="Helical" evidence="1">
    <location>
        <begin position="374"/>
        <end position="395"/>
    </location>
</feature>
<dbReference type="Pfam" id="PF09913">
    <property type="entry name" value="DUF2142"/>
    <property type="match status" value="1"/>
</dbReference>
<evidence type="ECO:0000256" key="1">
    <source>
        <dbReference type="SAM" id="Phobius"/>
    </source>
</evidence>
<dbReference type="InterPro" id="IPR018674">
    <property type="entry name" value="DUF2142_membrane"/>
</dbReference>
<feature type="transmembrane region" description="Helical" evidence="1">
    <location>
        <begin position="16"/>
        <end position="37"/>
    </location>
</feature>
<proteinExistence type="predicted"/>
<keyword evidence="3" id="KW-1185">Reference proteome</keyword>
<keyword evidence="1" id="KW-1133">Transmembrane helix</keyword>
<feature type="transmembrane region" description="Helical" evidence="1">
    <location>
        <begin position="322"/>
        <end position="345"/>
    </location>
</feature>
<feature type="transmembrane region" description="Helical" evidence="1">
    <location>
        <begin position="70"/>
        <end position="90"/>
    </location>
</feature>
<feature type="transmembrane region" description="Helical" evidence="1">
    <location>
        <begin position="283"/>
        <end position="310"/>
    </location>
</feature>